<feature type="region of interest" description="Disordered" evidence="4">
    <location>
        <begin position="1"/>
        <end position="42"/>
    </location>
</feature>
<dbReference type="AlphaFoldDB" id="A0A0Q3H1P7"/>
<feature type="compositionally biased region" description="Low complexity" evidence="4">
    <location>
        <begin position="7"/>
        <end position="29"/>
    </location>
</feature>
<dbReference type="GO" id="GO:0000145">
    <property type="term" value="C:exocyst"/>
    <property type="evidence" value="ECO:0000318"/>
    <property type="project" value="GO_Central"/>
</dbReference>
<evidence type="ECO:0000313" key="8">
    <source>
        <dbReference type="Proteomes" id="UP000008810"/>
    </source>
</evidence>
<dbReference type="InterPro" id="IPR046364">
    <property type="entry name" value="Exo70_C"/>
</dbReference>
<dbReference type="InParanoid" id="A0A0Q3H1P7"/>
<dbReference type="EMBL" id="CM000884">
    <property type="protein sequence ID" value="KQJ81979.2"/>
    <property type="molecule type" value="Genomic_DNA"/>
</dbReference>
<organism evidence="6">
    <name type="scientific">Brachypodium distachyon</name>
    <name type="common">Purple false brome</name>
    <name type="synonym">Trachynia distachya</name>
    <dbReference type="NCBI Taxonomy" id="15368"/>
    <lineage>
        <taxon>Eukaryota</taxon>
        <taxon>Viridiplantae</taxon>
        <taxon>Streptophyta</taxon>
        <taxon>Embryophyta</taxon>
        <taxon>Tracheophyta</taxon>
        <taxon>Spermatophyta</taxon>
        <taxon>Magnoliopsida</taxon>
        <taxon>Liliopsida</taxon>
        <taxon>Poales</taxon>
        <taxon>Poaceae</taxon>
        <taxon>BOP clade</taxon>
        <taxon>Pooideae</taxon>
        <taxon>Stipodae</taxon>
        <taxon>Brachypodieae</taxon>
        <taxon>Brachypodium</taxon>
    </lineage>
</organism>
<reference evidence="6 7" key="1">
    <citation type="journal article" date="2010" name="Nature">
        <title>Genome sequencing and analysis of the model grass Brachypodium distachyon.</title>
        <authorList>
            <consortium name="International Brachypodium Initiative"/>
        </authorList>
    </citation>
    <scope>NUCLEOTIDE SEQUENCE [LARGE SCALE GENOMIC DNA]</scope>
    <source>
        <strain evidence="6 7">Bd21</strain>
    </source>
</reference>
<dbReference type="GO" id="GO:0015031">
    <property type="term" value="P:protein transport"/>
    <property type="evidence" value="ECO:0007669"/>
    <property type="project" value="UniProtKB-KW"/>
</dbReference>
<dbReference type="Pfam" id="PF03081">
    <property type="entry name" value="Exo70_C"/>
    <property type="match status" value="1"/>
</dbReference>
<comment type="function">
    <text evidence="3">Component of the exocyst complex.</text>
</comment>
<feature type="domain" description="Exocyst complex subunit Exo70 C-terminal" evidence="5">
    <location>
        <begin position="282"/>
        <end position="394"/>
    </location>
</feature>
<dbReference type="InterPro" id="IPR004140">
    <property type="entry name" value="Exo70"/>
</dbReference>
<evidence type="ECO:0000313" key="6">
    <source>
        <dbReference type="EMBL" id="KQJ81979.2"/>
    </source>
</evidence>
<evidence type="ECO:0000256" key="3">
    <source>
        <dbReference type="RuleBase" id="RU365026"/>
    </source>
</evidence>
<protein>
    <recommendedName>
        <fullName evidence="3">Exocyst subunit Exo70 family protein</fullName>
    </recommendedName>
</protein>
<evidence type="ECO:0000256" key="4">
    <source>
        <dbReference type="SAM" id="MobiDB-lite"/>
    </source>
</evidence>
<dbReference type="PANTHER" id="PTHR12542">
    <property type="entry name" value="EXOCYST COMPLEX PROTEIN EXO70"/>
    <property type="match status" value="1"/>
</dbReference>
<dbReference type="EnsemblPlants" id="KQJ81979">
    <property type="protein sequence ID" value="KQJ81979"/>
    <property type="gene ID" value="BRADI_5g04622v3"/>
</dbReference>
<keyword evidence="2 3" id="KW-0813">Transport</keyword>
<keyword evidence="8" id="KW-1185">Reference proteome</keyword>
<dbReference type="SUPFAM" id="SSF74788">
    <property type="entry name" value="Cullin repeat-like"/>
    <property type="match status" value="2"/>
</dbReference>
<dbReference type="Gramene" id="KQJ81979">
    <property type="protein sequence ID" value="KQJ81979"/>
    <property type="gene ID" value="BRADI_5g04622v3"/>
</dbReference>
<reference evidence="6" key="2">
    <citation type="submission" date="2017-06" db="EMBL/GenBank/DDBJ databases">
        <title>WGS assembly of Brachypodium distachyon.</title>
        <authorList>
            <consortium name="The International Brachypodium Initiative"/>
            <person name="Lucas S."/>
            <person name="Harmon-Smith M."/>
            <person name="Lail K."/>
            <person name="Tice H."/>
            <person name="Grimwood J."/>
            <person name="Bruce D."/>
            <person name="Barry K."/>
            <person name="Shu S."/>
            <person name="Lindquist E."/>
            <person name="Wang M."/>
            <person name="Pitluck S."/>
            <person name="Vogel J.P."/>
            <person name="Garvin D.F."/>
            <person name="Mockler T.C."/>
            <person name="Schmutz J."/>
            <person name="Rokhsar D."/>
            <person name="Bevan M.W."/>
        </authorList>
    </citation>
    <scope>NUCLEOTIDE SEQUENCE</scope>
    <source>
        <strain evidence="6">Bd21</strain>
    </source>
</reference>
<dbReference type="GO" id="GO:0005546">
    <property type="term" value="F:phosphatidylinositol-4,5-bisphosphate binding"/>
    <property type="evidence" value="ECO:0007669"/>
    <property type="project" value="InterPro"/>
</dbReference>
<dbReference type="PANTHER" id="PTHR12542:SF24">
    <property type="entry name" value="EXOCYST SUBUNIT EXO70 FAMILY PROTEIN"/>
    <property type="match status" value="1"/>
</dbReference>
<dbReference type="Gene3D" id="1.20.1280.170">
    <property type="entry name" value="Exocyst complex component Exo70"/>
    <property type="match status" value="1"/>
</dbReference>
<dbReference type="STRING" id="15368.A0A0Q3H1P7"/>
<sequence>MSDIRFGADGFDGSSSSSPSSVSGPSDSDASTDEYCPDDPREFRRHVSSLPEFEVSDPSAFRSTSPSSNCVLADVDKHLERMLLLLPAFSSPPDAATRADALRQWLTGFDVGWVLDMGSIDDVVVPRREVGRRVRAWVQALGTMERVFRRRYREARSPANDAAAAQLAALGELASQSAGAMLVLAGAVAAPLGNCSPSRLLAALDVYVPLSEAYPCLARTFCWGPSHPVTAASDAALVGLVAACMTSGPRPCAPTTTLGGACRRAARCTPASPSGWATSSSTMTTTTCQLRSAEESSNMLAFPGLRQVFMLNNTSAMVSRAVRSDLSLLLPPGWVRAREQPMEGYIKSYVQASWAPVLDDKRGAAFNVVLRRRNLLSAFYSALENACSMQRGWKNSVGECRAGILPVLDDHPEVEVPAGRTTEELEHRLSELFEG</sequence>
<accession>A0A0Q3H1P7</accession>
<proteinExistence type="inferred from homology"/>
<keyword evidence="3" id="KW-0268">Exocytosis</keyword>
<dbReference type="Proteomes" id="UP000008810">
    <property type="component" value="Chromosome 5"/>
</dbReference>
<name>A0A0Q3H1P7_BRADI</name>
<evidence type="ECO:0000256" key="1">
    <source>
        <dbReference type="ARBA" id="ARBA00006756"/>
    </source>
</evidence>
<keyword evidence="3" id="KW-0653">Protein transport</keyword>
<dbReference type="InterPro" id="IPR016159">
    <property type="entry name" value="Cullin_repeat-like_dom_sf"/>
</dbReference>
<evidence type="ECO:0000256" key="2">
    <source>
        <dbReference type="ARBA" id="ARBA00022448"/>
    </source>
</evidence>
<evidence type="ECO:0000259" key="5">
    <source>
        <dbReference type="Pfam" id="PF03081"/>
    </source>
</evidence>
<gene>
    <name evidence="6" type="ORF">BRADI_5g04622v3</name>
</gene>
<comment type="similarity">
    <text evidence="1 3">Belongs to the EXO70 family.</text>
</comment>
<dbReference type="OrthoDB" id="676825at2759"/>
<evidence type="ECO:0000313" key="7">
    <source>
        <dbReference type="EnsemblPlants" id="KQJ81979"/>
    </source>
</evidence>
<reference evidence="7" key="3">
    <citation type="submission" date="2018-08" db="UniProtKB">
        <authorList>
            <consortium name="EnsemblPlants"/>
        </authorList>
    </citation>
    <scope>IDENTIFICATION</scope>
    <source>
        <strain evidence="7">cv. Bd21</strain>
    </source>
</reference>
<dbReference type="GO" id="GO:0006887">
    <property type="term" value="P:exocytosis"/>
    <property type="evidence" value="ECO:0000318"/>
    <property type="project" value="GO_Central"/>
</dbReference>